<proteinExistence type="predicted"/>
<evidence type="ECO:0000313" key="2">
    <source>
        <dbReference type="EMBL" id="MDO7253293.1"/>
    </source>
</evidence>
<accession>A0AA90PSD7</accession>
<keyword evidence="5" id="KW-1185">Reference proteome</keyword>
<organism evidence="3 4">
    <name type="scientific">Helicobacter cappadocius</name>
    <dbReference type="NCBI Taxonomy" id="3063998"/>
    <lineage>
        <taxon>Bacteria</taxon>
        <taxon>Pseudomonadati</taxon>
        <taxon>Campylobacterota</taxon>
        <taxon>Epsilonproteobacteria</taxon>
        <taxon>Campylobacterales</taxon>
        <taxon>Helicobacteraceae</taxon>
        <taxon>Helicobacter</taxon>
    </lineage>
</organism>
<name>A0AA90PSD7_9HELI</name>
<evidence type="ECO:0000313" key="3">
    <source>
        <dbReference type="EMBL" id="MDP2539277.1"/>
    </source>
</evidence>
<dbReference type="PROSITE" id="PS51208">
    <property type="entry name" value="AUTOTRANSPORTER"/>
    <property type="match status" value="1"/>
</dbReference>
<evidence type="ECO:0000313" key="4">
    <source>
        <dbReference type="Proteomes" id="UP001177258"/>
    </source>
</evidence>
<dbReference type="SMART" id="SM00869">
    <property type="entry name" value="Autotransporter"/>
    <property type="match status" value="1"/>
</dbReference>
<dbReference type="RefSeq" id="WP_305517142.1">
    <property type="nucleotide sequence ID" value="NZ_JAUPEV010000007.1"/>
</dbReference>
<reference evidence="2 4" key="3">
    <citation type="journal article" date="2024" name="Syst. Appl. Microbiol.">
        <title>Helicobacter cappadocius sp. nov., from lizards: The first psychrotrophic Helicobacter species.</title>
        <authorList>
            <person name="Aydin F."/>
            <person name="Tarhane S."/>
            <person name="Karakaya E."/>
            <person name="Abay S."/>
            <person name="Kayman T."/>
            <person name="Guran O."/>
            <person name="Bozkurt E."/>
            <person name="Uzum N."/>
            <person name="Avci A."/>
            <person name="Olgun K."/>
            <person name="Jablonski D."/>
            <person name="Guran C."/>
            <person name="Burcin Saticioglu I."/>
        </authorList>
    </citation>
    <scope>NUCLEOTIDE SEQUENCE [LARGE SCALE GENOMIC DNA]</scope>
    <source>
        <strain evidence="2">Faydin-H75</strain>
        <strain evidence="4">faydin-H76</strain>
    </source>
</reference>
<sequence>MRKSIVPLCFVYFLSAQEWENFPMGTTALSSGDSLTIQANGTTDLRGNNLYNLKNFTYKTNGSASSTLTVNVNSAVKTFYNRGSIDILENSNLILNTSTNFAPDMGSSINISKNASLQATGAEFTSTGGILINRGRTTLNFPTINIKASGNMGFLNDGGILEIDANYLFNGRTAEGIGAYGVFETTNSGTSTINLKSGYLSNFGYLYDIYSFSGKADGKTSTNTISILKSNSKATLIINGGDVLNGGDVGEAFGSSSTRYRSGAGYIIADDGNIKIQKNLTSQGAGSHLSQSNISDIVRSKIQAINNGVIEIAGNFTNKSYSDIYLNNTGQINIAGSFISNSNTNIYFSGNTSGYGIINAKSIEITNANIFLYKGNAKTDTSYIFLKATDSLAYNHSILGEKDAISEDGSVSLFYKLLVEDKGKTLEVTFKEIPYSGDLSDIISQTTDISQNEKGIIDGFDEKKPIDDFDIKNLSAIQIKNLAKNIQSGMETFVHNKNNLSQLRFQASSSEVFNRMIRSHSVLSSNKSLTKYALNSIDTRATYRTDAGLPSIYSKENDLTNSIYISILGGYQKITSGYGYGYGVNIGYDKLINENLFLGSYVGYNKNDLDLDVVKIQSDNLQIGIYGQANFSIFQTDIILGYDYSNSKSIKDISILSKIYSNNAGYNTNSFNGLFQIGIPFNFSSNIIKPYIGLATNINHNTHVNEKGNALASQYLFGTEMWIRGIIGVEYIKYFQNAGYFFIRPSMQYTFYNNQKNTEVIFLGNTLNISALPAEHFGNILTGAQIPINESLFINLNLSLSASTNKTFMSIGSASVKFLF</sequence>
<comment type="caution">
    <text evidence="3">The sequence shown here is derived from an EMBL/GenBank/DDBJ whole genome shotgun (WGS) entry which is preliminary data.</text>
</comment>
<dbReference type="EMBL" id="JAUYZK010000007">
    <property type="protein sequence ID" value="MDP2539277.1"/>
    <property type="molecule type" value="Genomic_DNA"/>
</dbReference>
<dbReference type="EMBL" id="JAUPEV010000007">
    <property type="protein sequence ID" value="MDO7253293.1"/>
    <property type="molecule type" value="Genomic_DNA"/>
</dbReference>
<reference evidence="3 5" key="1">
    <citation type="submission" date="2023-07" db="EMBL/GenBank/DDBJ databases">
        <title>Unpublished Manusciprt.</title>
        <authorList>
            <person name="Aydin F."/>
            <person name="Tarhane S."/>
            <person name="Saticioglu I.B."/>
            <person name="Karakaya E."/>
            <person name="Abay S."/>
            <person name="Guran O."/>
            <person name="Bozkurt E."/>
            <person name="Uzum N."/>
            <person name="Olgun K."/>
            <person name="Jablonski D."/>
        </authorList>
    </citation>
    <scope>NUCLEOTIDE SEQUENCE</scope>
    <source>
        <strain evidence="5">faydin-H75</strain>
        <strain evidence="3">Faydin-H76</strain>
    </source>
</reference>
<protein>
    <submittedName>
        <fullName evidence="3">Autotransporter outer membrane beta-barrel domain-containing protein</fullName>
    </submittedName>
</protein>
<dbReference type="AlphaFoldDB" id="A0AA90PSD7"/>
<evidence type="ECO:0000259" key="1">
    <source>
        <dbReference type="PROSITE" id="PS51208"/>
    </source>
</evidence>
<dbReference type="Proteomes" id="UP001177258">
    <property type="component" value="Unassembled WGS sequence"/>
</dbReference>
<reference evidence="2" key="2">
    <citation type="submission" date="2023-07" db="EMBL/GenBank/DDBJ databases">
        <authorList>
            <person name="Aydin F."/>
            <person name="Tarhane S."/>
            <person name="Saticioglu I.B."/>
            <person name="Karakaya E."/>
            <person name="Abay S."/>
            <person name="Guran O."/>
            <person name="Bozkurt E."/>
            <person name="Uzum N."/>
            <person name="Olgun K."/>
            <person name="Jablonski D."/>
        </authorList>
    </citation>
    <scope>NUCLEOTIDE SEQUENCE</scope>
    <source>
        <strain evidence="2">Faydin-H75</strain>
    </source>
</reference>
<evidence type="ECO:0000313" key="5">
    <source>
        <dbReference type="Proteomes" id="UP001240777"/>
    </source>
</evidence>
<dbReference type="Gene3D" id="2.40.128.130">
    <property type="entry name" value="Autotransporter beta-domain"/>
    <property type="match status" value="1"/>
</dbReference>
<feature type="domain" description="Autotransporter" evidence="1">
    <location>
        <begin position="556"/>
        <end position="820"/>
    </location>
</feature>
<gene>
    <name evidence="2" type="ORF">Q5I04_05135</name>
    <name evidence="3" type="ORF">Q5I06_05765</name>
</gene>
<dbReference type="Pfam" id="PF03797">
    <property type="entry name" value="Autotransporter"/>
    <property type="match status" value="1"/>
</dbReference>
<dbReference type="SUPFAM" id="SSF103515">
    <property type="entry name" value="Autotransporter"/>
    <property type="match status" value="1"/>
</dbReference>
<dbReference type="InterPro" id="IPR036709">
    <property type="entry name" value="Autotransporte_beta_dom_sf"/>
</dbReference>
<dbReference type="InterPro" id="IPR005546">
    <property type="entry name" value="Autotransporte_beta"/>
</dbReference>
<dbReference type="Proteomes" id="UP001240777">
    <property type="component" value="Unassembled WGS sequence"/>
</dbReference>